<comment type="caution">
    <text evidence="1">The sequence shown here is derived from an EMBL/GenBank/DDBJ whole genome shotgun (WGS) entry which is preliminary data.</text>
</comment>
<protein>
    <submittedName>
        <fullName evidence="1">Abhydrolase domain-containing protein 2</fullName>
    </submittedName>
</protein>
<evidence type="ECO:0000313" key="1">
    <source>
        <dbReference type="EMBL" id="MPC96239.1"/>
    </source>
</evidence>
<gene>
    <name evidence="1" type="primary">Hydr2_1</name>
    <name evidence="1" type="ORF">E2C01_091486</name>
</gene>
<dbReference type="AlphaFoldDB" id="A0A5B7JN25"/>
<dbReference type="EMBL" id="VSRR010105152">
    <property type="protein sequence ID" value="MPC96239.1"/>
    <property type="molecule type" value="Genomic_DNA"/>
</dbReference>
<organism evidence="1 2">
    <name type="scientific">Portunus trituberculatus</name>
    <name type="common">Swimming crab</name>
    <name type="synonym">Neptunus trituberculatus</name>
    <dbReference type="NCBI Taxonomy" id="210409"/>
    <lineage>
        <taxon>Eukaryota</taxon>
        <taxon>Metazoa</taxon>
        <taxon>Ecdysozoa</taxon>
        <taxon>Arthropoda</taxon>
        <taxon>Crustacea</taxon>
        <taxon>Multicrustacea</taxon>
        <taxon>Malacostraca</taxon>
        <taxon>Eumalacostraca</taxon>
        <taxon>Eucarida</taxon>
        <taxon>Decapoda</taxon>
        <taxon>Pleocyemata</taxon>
        <taxon>Brachyura</taxon>
        <taxon>Eubrachyura</taxon>
        <taxon>Portunoidea</taxon>
        <taxon>Portunidae</taxon>
        <taxon>Portuninae</taxon>
        <taxon>Portunus</taxon>
    </lineage>
</organism>
<keyword evidence="1" id="KW-0378">Hydrolase</keyword>
<keyword evidence="2" id="KW-1185">Reference proteome</keyword>
<proteinExistence type="predicted"/>
<dbReference type="Proteomes" id="UP000324222">
    <property type="component" value="Unassembled WGS sequence"/>
</dbReference>
<dbReference type="GO" id="GO:0016787">
    <property type="term" value="F:hydrolase activity"/>
    <property type="evidence" value="ECO:0007669"/>
    <property type="project" value="UniProtKB-KW"/>
</dbReference>
<dbReference type="OrthoDB" id="5954035at2759"/>
<evidence type="ECO:0000313" key="2">
    <source>
        <dbReference type="Proteomes" id="UP000324222"/>
    </source>
</evidence>
<name>A0A5B7JN25_PORTR</name>
<reference evidence="1 2" key="1">
    <citation type="submission" date="2019-05" db="EMBL/GenBank/DDBJ databases">
        <title>Another draft genome of Portunus trituberculatus and its Hox gene families provides insights of decapod evolution.</title>
        <authorList>
            <person name="Jeong J.-H."/>
            <person name="Song I."/>
            <person name="Kim S."/>
            <person name="Choi T."/>
            <person name="Kim D."/>
            <person name="Ryu S."/>
            <person name="Kim W."/>
        </authorList>
    </citation>
    <scope>NUCLEOTIDE SEQUENCE [LARGE SCALE GENOMIC DNA]</scope>
    <source>
        <tissue evidence="1">Muscle</tissue>
    </source>
</reference>
<accession>A0A5B7JN25</accession>
<sequence>MLPWYSRSLQFLLEWNNLARLYLFSMTENMRSVIIRHKEALLTEEVKRRYNVDERRVLSAATLPELDEVYTRWVLALSCQVDWVKVGWVGLSYPGDIVGYFCKRENDQN</sequence>